<proteinExistence type="predicted"/>
<feature type="compositionally biased region" description="Basic and acidic residues" evidence="1">
    <location>
        <begin position="40"/>
        <end position="61"/>
    </location>
</feature>
<sequence>MEFNLVTLIVVIGIIVKVFNSFQENKNRQQNKPTVSPKIDPMHPKHFEQQQRETRQVPVRKEKIQYKDNLEIIEKVEAINKYEPNAYDPHSSNLKERRKQKKKVNSTITPKSKIALNRLTKEKLMEGIIMAEVLGPPRALKPHKSSYITNKKTVD</sequence>
<accession>A0ABW4LP98</accession>
<feature type="compositionally biased region" description="Polar residues" evidence="1">
    <location>
        <begin position="25"/>
        <end position="34"/>
    </location>
</feature>
<evidence type="ECO:0000313" key="4">
    <source>
        <dbReference type="Proteomes" id="UP001597214"/>
    </source>
</evidence>
<dbReference type="Proteomes" id="UP001597214">
    <property type="component" value="Unassembled WGS sequence"/>
</dbReference>
<organism evidence="3 4">
    <name type="scientific">Bacillus salitolerans</name>
    <dbReference type="NCBI Taxonomy" id="1437434"/>
    <lineage>
        <taxon>Bacteria</taxon>
        <taxon>Bacillati</taxon>
        <taxon>Bacillota</taxon>
        <taxon>Bacilli</taxon>
        <taxon>Bacillales</taxon>
        <taxon>Bacillaceae</taxon>
        <taxon>Bacillus</taxon>
    </lineage>
</organism>
<reference evidence="4" key="1">
    <citation type="journal article" date="2019" name="Int. J. Syst. Evol. Microbiol.">
        <title>The Global Catalogue of Microorganisms (GCM) 10K type strain sequencing project: providing services to taxonomists for standard genome sequencing and annotation.</title>
        <authorList>
            <consortium name="The Broad Institute Genomics Platform"/>
            <consortium name="The Broad Institute Genome Sequencing Center for Infectious Disease"/>
            <person name="Wu L."/>
            <person name="Ma J."/>
        </authorList>
    </citation>
    <scope>NUCLEOTIDE SEQUENCE [LARGE SCALE GENOMIC DNA]</scope>
    <source>
        <strain evidence="4">CCUG 49339</strain>
    </source>
</reference>
<evidence type="ECO:0000256" key="2">
    <source>
        <dbReference type="SAM" id="Phobius"/>
    </source>
</evidence>
<keyword evidence="4" id="KW-1185">Reference proteome</keyword>
<keyword evidence="2" id="KW-0812">Transmembrane</keyword>
<protein>
    <submittedName>
        <fullName evidence="3">Uncharacterized protein</fullName>
    </submittedName>
</protein>
<keyword evidence="2" id="KW-1133">Transmembrane helix</keyword>
<dbReference type="RefSeq" id="WP_377927762.1">
    <property type="nucleotide sequence ID" value="NZ_JBHUEM010000009.1"/>
</dbReference>
<feature type="transmembrane region" description="Helical" evidence="2">
    <location>
        <begin position="6"/>
        <end position="22"/>
    </location>
</feature>
<evidence type="ECO:0000256" key="1">
    <source>
        <dbReference type="SAM" id="MobiDB-lite"/>
    </source>
</evidence>
<feature type="region of interest" description="Disordered" evidence="1">
    <location>
        <begin position="84"/>
        <end position="107"/>
    </location>
</feature>
<gene>
    <name evidence="3" type="ORF">ACFSCX_08475</name>
</gene>
<dbReference type="EMBL" id="JBHUEM010000009">
    <property type="protein sequence ID" value="MFD1736599.1"/>
    <property type="molecule type" value="Genomic_DNA"/>
</dbReference>
<feature type="region of interest" description="Disordered" evidence="1">
    <location>
        <begin position="25"/>
        <end position="61"/>
    </location>
</feature>
<name>A0ABW4LP98_9BACI</name>
<evidence type="ECO:0000313" key="3">
    <source>
        <dbReference type="EMBL" id="MFD1736599.1"/>
    </source>
</evidence>
<comment type="caution">
    <text evidence="3">The sequence shown here is derived from an EMBL/GenBank/DDBJ whole genome shotgun (WGS) entry which is preliminary data.</text>
</comment>
<keyword evidence="2" id="KW-0472">Membrane</keyword>